<organism evidence="2 3">
    <name type="scientific">Streptomyces olivochromogenes</name>
    <dbReference type="NCBI Taxonomy" id="1963"/>
    <lineage>
        <taxon>Bacteria</taxon>
        <taxon>Bacillati</taxon>
        <taxon>Actinomycetota</taxon>
        <taxon>Actinomycetes</taxon>
        <taxon>Kitasatosporales</taxon>
        <taxon>Streptomycetaceae</taxon>
        <taxon>Streptomyces</taxon>
    </lineage>
</organism>
<comment type="caution">
    <text evidence="2">The sequence shown here is derived from an EMBL/GenBank/DDBJ whole genome shotgun (WGS) entry which is preliminary data.</text>
</comment>
<name>A0A250VPU4_STROL</name>
<evidence type="ECO:0000313" key="3">
    <source>
        <dbReference type="Proteomes" id="UP000217446"/>
    </source>
</evidence>
<sequence length="237" mass="25646">MLVVPDGEGAAVRQEFVQRCAQPVRVGALLGRRPRGLVRHHRDVRLDEAGSEGGPVDVHEHGAVRHGVLDAPDQSRPHVLRDRGQFVARPHRQPRSRRPSRRAGHPGLRAALPRGAARGAESEGDAALVLRDPGPPSPGTERRRRTERNGKEGRAAGGGCPVVRPCRGGWLDQPASEASRRYRPPVLDAADVVDVEEEVGEDESELYAEDLTAVPCALTQVAISEFVPCPPSLLTMM</sequence>
<reference evidence="3" key="1">
    <citation type="submission" date="2017-05" db="EMBL/GenBank/DDBJ databases">
        <title>Streptomyces olivochromogenes NBRC 3561 whole genome shotgun sequence.</title>
        <authorList>
            <person name="Dohra H."/>
            <person name="Kodani S."/>
        </authorList>
    </citation>
    <scope>NUCLEOTIDE SEQUENCE [LARGE SCALE GENOMIC DNA]</scope>
    <source>
        <strain evidence="3">NBRC 3561</strain>
    </source>
</reference>
<dbReference type="EMBL" id="BDQI01000023">
    <property type="protein sequence ID" value="GAX56109.1"/>
    <property type="molecule type" value="Genomic_DNA"/>
</dbReference>
<protein>
    <submittedName>
        <fullName evidence="2">Uncharacterized protein</fullName>
    </submittedName>
</protein>
<feature type="compositionally biased region" description="Basic residues" evidence="1">
    <location>
        <begin position="89"/>
        <end position="104"/>
    </location>
</feature>
<evidence type="ECO:0000313" key="2">
    <source>
        <dbReference type="EMBL" id="GAX56109.1"/>
    </source>
</evidence>
<dbReference type="AlphaFoldDB" id="A0A250VPU4"/>
<accession>A0A250VPU4</accession>
<evidence type="ECO:0000256" key="1">
    <source>
        <dbReference type="SAM" id="MobiDB-lite"/>
    </source>
</evidence>
<keyword evidence="3" id="KW-1185">Reference proteome</keyword>
<proteinExistence type="predicted"/>
<gene>
    <name evidence="2" type="ORF">SO3561_07676</name>
</gene>
<feature type="compositionally biased region" description="Basic and acidic residues" evidence="1">
    <location>
        <begin position="73"/>
        <end position="84"/>
    </location>
</feature>
<dbReference type="Proteomes" id="UP000217446">
    <property type="component" value="Unassembled WGS sequence"/>
</dbReference>
<feature type="region of interest" description="Disordered" evidence="1">
    <location>
        <begin position="67"/>
        <end position="160"/>
    </location>
</feature>
<feature type="compositionally biased region" description="Low complexity" evidence="1">
    <location>
        <begin position="105"/>
        <end position="119"/>
    </location>
</feature>